<accession>A0A6J2V525</accession>
<feature type="region of interest" description="Disordered" evidence="3">
    <location>
        <begin position="55"/>
        <end position="99"/>
    </location>
</feature>
<comment type="similarity">
    <text evidence="1">Belongs to the taxilin family.</text>
</comment>
<evidence type="ECO:0000256" key="2">
    <source>
        <dbReference type="SAM" id="Coils"/>
    </source>
</evidence>
<feature type="compositionally biased region" description="Basic and acidic residues" evidence="3">
    <location>
        <begin position="536"/>
        <end position="553"/>
    </location>
</feature>
<feature type="compositionally biased region" description="Polar residues" evidence="3">
    <location>
        <begin position="1"/>
        <end position="24"/>
    </location>
</feature>
<dbReference type="OrthoDB" id="425555at2759"/>
<feature type="region of interest" description="Disordered" evidence="3">
    <location>
        <begin position="488"/>
        <end position="820"/>
    </location>
</feature>
<sequence>MENSGQTSEERSTGGQEQGVQENGINGEEVDPMEEFSRQLEEIIQTYGSASTLMEQQISALEMDEEAKAAEEASGEKVDEDTSTKDSSDSVSAGKDQKAEKKLLKGLGKEATLLMQNLSKLSSAEEKLETMLKKYAELLEEQRGEQRQRKLLEKRHNLLVKQKDQLQFEHSRAILARGKLEGLCRALQRHNRTLKEETLQRCREEEEKRREITSHFQTTLVDIQAQIEQHSNRNNKLCKENSELADKLKTIIEQYEKREESLEKIFKQRDLQQKLSDAKLEQAQMLLREAEEKHKREKEYLLKEAIEKTKKCFKMKEQELEMKKQLVLYSQKFDEFQATLAKSNEVYITFKQEMDKMTKKMMKLEKESNTWKIRFENSNKALLEMIEERSEKAKEFELFVLKVDKLETLCRALQEERKGLYVKIKEVRNANEAASAAATEMPKVEELPGLTNDPDVKIVLTAEMEKLKAEQIRLQEFASSLMASIRDGVNDSDSEEETAASSESQTSQTAPPVSAAHQSLQHKAKPTTQEPSKLVPIKEEPSLLEETKPEIHVPDVASVESGKKQPSVPEPSQPDPKKQDPASELTSEQEEAKQKSTQLPKEEPTKQETTNQEPNKQKSNSQKAAKQESSNQKATIQETIKQEPTKQESTNQKPTEQETSIQVPSKQESTNQEPTKEKSNHQKATKPDPANQKATKQETSTQEPNKQESTNEKPTEPEPQKVEVAQQDVVKPEASKSTLDQPEPPQPQPTLSEQKAAKPEESTSSDLGETQGAAPAGAKAKAKPQSSKPQDAKPKAAKSQPKKQGSSKKKGAPKNSKKPS</sequence>
<feature type="region of interest" description="Disordered" evidence="3">
    <location>
        <begin position="1"/>
        <end position="42"/>
    </location>
</feature>
<feature type="compositionally biased region" description="Polar residues" evidence="3">
    <location>
        <begin position="647"/>
        <end position="673"/>
    </location>
</feature>
<feature type="compositionally biased region" description="Low complexity" evidence="3">
    <location>
        <begin position="771"/>
        <end position="789"/>
    </location>
</feature>
<dbReference type="InParanoid" id="A0A6J2V525"/>
<dbReference type="FunCoup" id="A0A6J2V525">
    <property type="interactions" value="39"/>
</dbReference>
<keyword evidence="4" id="KW-1185">Reference proteome</keyword>
<evidence type="ECO:0000256" key="1">
    <source>
        <dbReference type="ARBA" id="ARBA00009550"/>
    </source>
</evidence>
<organism evidence="4 5">
    <name type="scientific">Chanos chanos</name>
    <name type="common">Milkfish</name>
    <name type="synonym">Mugil chanos</name>
    <dbReference type="NCBI Taxonomy" id="29144"/>
    <lineage>
        <taxon>Eukaryota</taxon>
        <taxon>Metazoa</taxon>
        <taxon>Chordata</taxon>
        <taxon>Craniata</taxon>
        <taxon>Vertebrata</taxon>
        <taxon>Euteleostomi</taxon>
        <taxon>Actinopterygii</taxon>
        <taxon>Neopterygii</taxon>
        <taxon>Teleostei</taxon>
        <taxon>Ostariophysi</taxon>
        <taxon>Gonorynchiformes</taxon>
        <taxon>Chanidae</taxon>
        <taxon>Chanos</taxon>
    </lineage>
</organism>
<dbReference type="Pfam" id="PF09728">
    <property type="entry name" value="Taxilin"/>
    <property type="match status" value="1"/>
</dbReference>
<proteinExistence type="inferred from homology"/>
<feature type="compositionally biased region" description="Basic and acidic residues" evidence="3">
    <location>
        <begin position="590"/>
        <end position="606"/>
    </location>
</feature>
<dbReference type="Proteomes" id="UP000504632">
    <property type="component" value="Chromosome 4"/>
</dbReference>
<name>A0A6J2V525_CHACN</name>
<feature type="compositionally biased region" description="Polar residues" evidence="3">
    <location>
        <begin position="692"/>
        <end position="704"/>
    </location>
</feature>
<reference evidence="5" key="1">
    <citation type="submission" date="2025-08" db="UniProtKB">
        <authorList>
            <consortium name="RefSeq"/>
        </authorList>
    </citation>
    <scope>IDENTIFICATION</scope>
</reference>
<feature type="coiled-coil region" evidence="2">
    <location>
        <begin position="220"/>
        <end position="300"/>
    </location>
</feature>
<protein>
    <submittedName>
        <fullName evidence="5">Alpha-taxilin</fullName>
    </submittedName>
</protein>
<evidence type="ECO:0000313" key="5">
    <source>
        <dbReference type="RefSeq" id="XP_030628060.1"/>
    </source>
</evidence>
<feature type="coiled-coil region" evidence="2">
    <location>
        <begin position="121"/>
        <end position="155"/>
    </location>
</feature>
<evidence type="ECO:0000313" key="4">
    <source>
        <dbReference type="Proteomes" id="UP000504632"/>
    </source>
</evidence>
<feature type="compositionally biased region" description="Low complexity" evidence="3">
    <location>
        <begin position="617"/>
        <end position="630"/>
    </location>
</feature>
<dbReference type="RefSeq" id="XP_030628060.1">
    <property type="nucleotide sequence ID" value="XM_030772200.1"/>
</dbReference>
<dbReference type="CTD" id="563018"/>
<dbReference type="InterPro" id="IPR026183">
    <property type="entry name" value="Taxilin_fam"/>
</dbReference>
<feature type="coiled-coil region" evidence="2">
    <location>
        <begin position="347"/>
        <end position="374"/>
    </location>
</feature>
<keyword evidence="2" id="KW-0175">Coiled coil</keyword>
<feature type="compositionally biased region" description="Basic residues" evidence="3">
    <location>
        <begin position="805"/>
        <end position="820"/>
    </location>
</feature>
<dbReference type="AlphaFoldDB" id="A0A6J2V525"/>
<gene>
    <name evidence="5" type="primary">txlnba</name>
</gene>
<dbReference type="PANTHER" id="PTHR16127:SF10">
    <property type="entry name" value="BETA-TAXILIN"/>
    <property type="match status" value="1"/>
</dbReference>
<dbReference type="GO" id="GO:0019905">
    <property type="term" value="F:syntaxin binding"/>
    <property type="evidence" value="ECO:0007669"/>
    <property type="project" value="InterPro"/>
</dbReference>
<dbReference type="GeneID" id="115810275"/>
<dbReference type="PANTHER" id="PTHR16127">
    <property type="entry name" value="TAXILIN"/>
    <property type="match status" value="1"/>
</dbReference>
<evidence type="ECO:0000256" key="3">
    <source>
        <dbReference type="SAM" id="MobiDB-lite"/>
    </source>
</evidence>
<feature type="compositionally biased region" description="Basic and acidic residues" evidence="3">
    <location>
        <begin position="66"/>
        <end position="88"/>
    </location>
</feature>
<feature type="compositionally biased region" description="Basic and acidic residues" evidence="3">
    <location>
        <begin position="705"/>
        <end position="721"/>
    </location>
</feature>
<feature type="compositionally biased region" description="Low complexity" evidence="3">
    <location>
        <begin position="499"/>
        <end position="510"/>
    </location>
</feature>
<feature type="coiled-coil region" evidence="2">
    <location>
        <begin position="403"/>
        <end position="430"/>
    </location>
</feature>